<sequence length="316" mass="34956">MKLDPRHLELLAAIVDHGGLTEGAEAMGKSQPSVSRSLALLETRLGTRLFEKGKRPLKPTEICLALAAEGRRIIEAGNSAGLLVSRYREGKSGVVRVGGTPIFMDGVISGMIADFQMAYPDIRIDQSYDYAAELMRRLETGSLDVAICPMNPETIPDEFEFARILPGRNVIACSVVHPLARRTSVKLSDIAPYPWIAPPANSPLYEDLRNVLASIGMRDFKVSFSGGSLTSVVTILERSDALTVLPYSVVFMLRRQKALSALSIRIGHPERSLGMLWPRDSPLRPSVRRFRQFIAKEFTALASTISKHEQNALWRR</sequence>
<dbReference type="PRINTS" id="PR00039">
    <property type="entry name" value="HTHLYSR"/>
</dbReference>
<evidence type="ECO:0000259" key="5">
    <source>
        <dbReference type="PROSITE" id="PS50931"/>
    </source>
</evidence>
<name>A0A317PI00_9HYPH</name>
<feature type="domain" description="HTH lysR-type" evidence="5">
    <location>
        <begin position="3"/>
        <end position="60"/>
    </location>
</feature>
<dbReference type="SUPFAM" id="SSF46785">
    <property type="entry name" value="Winged helix' DNA-binding domain"/>
    <property type="match status" value="1"/>
</dbReference>
<evidence type="ECO:0000256" key="3">
    <source>
        <dbReference type="ARBA" id="ARBA00023125"/>
    </source>
</evidence>
<keyword evidence="7" id="KW-1185">Reference proteome</keyword>
<dbReference type="Pfam" id="PF03466">
    <property type="entry name" value="LysR_substrate"/>
    <property type="match status" value="1"/>
</dbReference>
<dbReference type="GO" id="GO:0005829">
    <property type="term" value="C:cytosol"/>
    <property type="evidence" value="ECO:0007669"/>
    <property type="project" value="TreeGrafter"/>
</dbReference>
<dbReference type="InterPro" id="IPR036390">
    <property type="entry name" value="WH_DNA-bd_sf"/>
</dbReference>
<comment type="similarity">
    <text evidence="1">Belongs to the LysR transcriptional regulatory family.</text>
</comment>
<keyword evidence="2" id="KW-0805">Transcription regulation</keyword>
<dbReference type="InterPro" id="IPR000847">
    <property type="entry name" value="LysR_HTH_N"/>
</dbReference>
<accession>A0A317PI00</accession>
<dbReference type="InterPro" id="IPR005119">
    <property type="entry name" value="LysR_subst-bd"/>
</dbReference>
<dbReference type="Proteomes" id="UP000246352">
    <property type="component" value="Unassembled WGS sequence"/>
</dbReference>
<dbReference type="PANTHER" id="PTHR30419">
    <property type="entry name" value="HTH-TYPE TRANSCRIPTIONAL REGULATOR YBHD"/>
    <property type="match status" value="1"/>
</dbReference>
<dbReference type="PROSITE" id="PS50931">
    <property type="entry name" value="HTH_LYSR"/>
    <property type="match status" value="1"/>
</dbReference>
<reference evidence="6 7" key="1">
    <citation type="submission" date="2018-05" db="EMBL/GenBank/DDBJ databases">
        <title>Genomic Encyclopedia of Type Strains, Phase IV (KMG-IV): sequencing the most valuable type-strain genomes for metagenomic binning, comparative biology and taxonomic classification.</title>
        <authorList>
            <person name="Goeker M."/>
        </authorList>
    </citation>
    <scope>NUCLEOTIDE SEQUENCE [LARGE SCALE GENOMIC DNA]</scope>
    <source>
        <strain evidence="6 7">DSM 16791</strain>
    </source>
</reference>
<proteinExistence type="inferred from homology"/>
<dbReference type="RefSeq" id="WP_110032486.1">
    <property type="nucleotide sequence ID" value="NZ_QGTR01000003.1"/>
</dbReference>
<comment type="caution">
    <text evidence="6">The sequence shown here is derived from an EMBL/GenBank/DDBJ whole genome shotgun (WGS) entry which is preliminary data.</text>
</comment>
<dbReference type="EMBL" id="QGTR01000003">
    <property type="protein sequence ID" value="PWW00249.1"/>
    <property type="molecule type" value="Genomic_DNA"/>
</dbReference>
<dbReference type="Pfam" id="PF00126">
    <property type="entry name" value="HTH_1"/>
    <property type="match status" value="1"/>
</dbReference>
<dbReference type="InterPro" id="IPR050950">
    <property type="entry name" value="HTH-type_LysR_regulators"/>
</dbReference>
<evidence type="ECO:0000256" key="1">
    <source>
        <dbReference type="ARBA" id="ARBA00009437"/>
    </source>
</evidence>
<dbReference type="PANTHER" id="PTHR30419:SF8">
    <property type="entry name" value="NITROGEN ASSIMILATION TRANSCRIPTIONAL ACTIVATOR-RELATED"/>
    <property type="match status" value="1"/>
</dbReference>
<dbReference type="Gene3D" id="3.40.190.290">
    <property type="match status" value="1"/>
</dbReference>
<keyword evidence="3 6" id="KW-0238">DNA-binding</keyword>
<dbReference type="GO" id="GO:0003677">
    <property type="term" value="F:DNA binding"/>
    <property type="evidence" value="ECO:0007669"/>
    <property type="project" value="UniProtKB-KW"/>
</dbReference>
<dbReference type="OrthoDB" id="9803030at2"/>
<dbReference type="InterPro" id="IPR036388">
    <property type="entry name" value="WH-like_DNA-bd_sf"/>
</dbReference>
<dbReference type="GO" id="GO:0003700">
    <property type="term" value="F:DNA-binding transcription factor activity"/>
    <property type="evidence" value="ECO:0007669"/>
    <property type="project" value="InterPro"/>
</dbReference>
<evidence type="ECO:0000313" key="6">
    <source>
        <dbReference type="EMBL" id="PWW00249.1"/>
    </source>
</evidence>
<keyword evidence="4" id="KW-0804">Transcription</keyword>
<evidence type="ECO:0000256" key="4">
    <source>
        <dbReference type="ARBA" id="ARBA00023163"/>
    </source>
</evidence>
<dbReference type="Gene3D" id="1.10.10.10">
    <property type="entry name" value="Winged helix-like DNA-binding domain superfamily/Winged helix DNA-binding domain"/>
    <property type="match status" value="1"/>
</dbReference>
<evidence type="ECO:0000313" key="7">
    <source>
        <dbReference type="Proteomes" id="UP000246352"/>
    </source>
</evidence>
<dbReference type="AlphaFoldDB" id="A0A317PI00"/>
<gene>
    <name evidence="6" type="ORF">DFR52_103452</name>
</gene>
<evidence type="ECO:0000256" key="2">
    <source>
        <dbReference type="ARBA" id="ARBA00023015"/>
    </source>
</evidence>
<protein>
    <submittedName>
        <fullName evidence="6">DNA-binding transcriptional LysR family regulator</fullName>
    </submittedName>
</protein>
<organism evidence="6 7">
    <name type="scientific">Hoeflea marina</name>
    <dbReference type="NCBI Taxonomy" id="274592"/>
    <lineage>
        <taxon>Bacteria</taxon>
        <taxon>Pseudomonadati</taxon>
        <taxon>Pseudomonadota</taxon>
        <taxon>Alphaproteobacteria</taxon>
        <taxon>Hyphomicrobiales</taxon>
        <taxon>Rhizobiaceae</taxon>
        <taxon>Hoeflea</taxon>
    </lineage>
</organism>
<dbReference type="SUPFAM" id="SSF53850">
    <property type="entry name" value="Periplasmic binding protein-like II"/>
    <property type="match status" value="1"/>
</dbReference>